<dbReference type="PATRIC" id="fig|742726.3.peg.2452"/>
<dbReference type="GeneID" id="77849541"/>
<evidence type="ECO:0000313" key="3">
    <source>
        <dbReference type="Proteomes" id="UP000006044"/>
    </source>
</evidence>
<dbReference type="EMBL" id="ADLE01000015">
    <property type="protein sequence ID" value="EJZ62994.1"/>
    <property type="molecule type" value="Genomic_DNA"/>
</dbReference>
<gene>
    <name evidence="2" type="ORF">HMPREF9448_02348</name>
</gene>
<dbReference type="SUPFAM" id="SSF160925">
    <property type="entry name" value="PG1388-like"/>
    <property type="match status" value="1"/>
</dbReference>
<keyword evidence="3" id="KW-1185">Reference proteome</keyword>
<keyword evidence="1" id="KW-0732">Signal</keyword>
<name>K0X5T2_9BACT</name>
<dbReference type="Pfam" id="PF11644">
    <property type="entry name" value="DUF3256"/>
    <property type="match status" value="1"/>
</dbReference>
<evidence type="ECO:0008006" key="4">
    <source>
        <dbReference type="Google" id="ProtNLM"/>
    </source>
</evidence>
<feature type="chain" id="PRO_5003844426" description="DUF3256 family protein" evidence="1">
    <location>
        <begin position="21"/>
        <end position="210"/>
    </location>
</feature>
<feature type="signal peptide" evidence="1">
    <location>
        <begin position="1"/>
        <end position="20"/>
    </location>
</feature>
<comment type="caution">
    <text evidence="2">The sequence shown here is derived from an EMBL/GenBank/DDBJ whole genome shotgun (WGS) entry which is preliminary data.</text>
</comment>
<dbReference type="Proteomes" id="UP000006044">
    <property type="component" value="Unassembled WGS sequence"/>
</dbReference>
<accession>K0X5T2</accession>
<evidence type="ECO:0000256" key="1">
    <source>
        <dbReference type="SAM" id="SignalP"/>
    </source>
</evidence>
<dbReference type="eggNOG" id="ENOG50333A7">
    <property type="taxonomic scope" value="Bacteria"/>
</dbReference>
<proteinExistence type="predicted"/>
<dbReference type="OrthoDB" id="1098697at2"/>
<protein>
    <recommendedName>
        <fullName evidence="4">DUF3256 family protein</fullName>
    </recommendedName>
</protein>
<sequence>MKLRNLLFCLCSIVTLTSSAIEPVAQLFIAMPDSLVPSIEINRRKDLIDLMHAGQKAEIVTKLGGKAEMTLLQDSLLSIDLSKRSKMEIRWYDTTGNDTIIALVNTVYAPAGDSRIRFFDTAWKELPASERIRQIRREEFFQFPDSLTKAKKEDLLRPVDIFLVEYNFATDGSLCARQSWANYLDKESSDRIEPYLQDSIVLHWNGKRFK</sequence>
<dbReference type="AlphaFoldDB" id="K0X5T2"/>
<dbReference type="RefSeq" id="WP_008862738.1">
    <property type="nucleotide sequence ID" value="NZ_JH815205.1"/>
</dbReference>
<organism evidence="2 3">
    <name type="scientific">Barnesiella intestinihominis YIT 11860</name>
    <dbReference type="NCBI Taxonomy" id="742726"/>
    <lineage>
        <taxon>Bacteria</taxon>
        <taxon>Pseudomonadati</taxon>
        <taxon>Bacteroidota</taxon>
        <taxon>Bacteroidia</taxon>
        <taxon>Bacteroidales</taxon>
        <taxon>Barnesiellaceae</taxon>
        <taxon>Barnesiella</taxon>
    </lineage>
</organism>
<reference evidence="2 3" key="1">
    <citation type="submission" date="2012-08" db="EMBL/GenBank/DDBJ databases">
        <title>The Genome Sequence of Barnesiella intestinihominis YIT 11860.</title>
        <authorList>
            <consortium name="The Broad Institute Genome Sequencing Platform"/>
            <person name="Earl A."/>
            <person name="Ward D."/>
            <person name="Feldgarden M."/>
            <person name="Gevers D."/>
            <person name="Morotomi M."/>
            <person name="Walker B."/>
            <person name="Young S.K."/>
            <person name="Zeng Q."/>
            <person name="Gargeya S."/>
            <person name="Fitzgerald M."/>
            <person name="Haas B."/>
            <person name="Abouelleil A."/>
            <person name="Alvarado L."/>
            <person name="Arachchi H.M."/>
            <person name="Berlin A.M."/>
            <person name="Chapman S.B."/>
            <person name="Goldberg J."/>
            <person name="Griggs A."/>
            <person name="Gujja S."/>
            <person name="Hansen M."/>
            <person name="Howarth C."/>
            <person name="Imamovic A."/>
            <person name="Larimer J."/>
            <person name="McCowen C."/>
            <person name="Montmayeur A."/>
            <person name="Murphy C."/>
            <person name="Neiman D."/>
            <person name="Pearson M."/>
            <person name="Priest M."/>
            <person name="Roberts A."/>
            <person name="Saif S."/>
            <person name="Shea T."/>
            <person name="Sisk P."/>
            <person name="Sykes S."/>
            <person name="Wortman J."/>
            <person name="Nusbaum C."/>
            <person name="Birren B."/>
        </authorList>
    </citation>
    <scope>NUCLEOTIDE SEQUENCE [LARGE SCALE GENOMIC DNA]</scope>
    <source>
        <strain evidence="2 3">YIT 11860</strain>
    </source>
</reference>
<dbReference type="InterPro" id="IPR021670">
    <property type="entry name" value="DUF3256"/>
</dbReference>
<dbReference type="STRING" id="742726.HMPREF9448_02348"/>
<dbReference type="HOGENOM" id="CLU_092046_0_0_10"/>
<evidence type="ECO:0000313" key="2">
    <source>
        <dbReference type="EMBL" id="EJZ62994.1"/>
    </source>
</evidence>